<protein>
    <recommendedName>
        <fullName evidence="3">Apea-like HEPN domain-containing protein</fullName>
    </recommendedName>
</protein>
<dbReference type="RefSeq" id="WP_137616540.1">
    <property type="nucleotide sequence ID" value="NZ_BJDI01000010.1"/>
</dbReference>
<evidence type="ECO:0008006" key="3">
    <source>
        <dbReference type="Google" id="ProtNLM"/>
    </source>
</evidence>
<evidence type="ECO:0000313" key="2">
    <source>
        <dbReference type="Proteomes" id="UP001596171"/>
    </source>
</evidence>
<sequence length="310" mass="36270">MTVEGSQQIIDTLKKNYLDEIKYIMGDLNTDYSRFSWAESRHIAIYLIRAYRKSMSESITTSVMFAHSSDQDTFTFIDLEAQTHNFEFEQLYSTKQFLQYFANKNLVEKSIISKTIPSSLSFTVLFRNSPLVNQLDDLSKWSKEFVDHEYNYFQTELIKNNKIESFPLTQTQLFVDNYHFDEMLTSINDNQFTDEFNQCLFAYQNQKWFLCAAALGSCLEHLMLLTLISYHKEGQLGRNPTAKDYLKAFTREPISLDSRQQTFIDTLFRLRNSVDHHNSGITSKRICDMLLDGLNVVYNEYFLPSIKGAQ</sequence>
<name>A0ABW1SMU4_9LACO</name>
<evidence type="ECO:0000313" key="1">
    <source>
        <dbReference type="EMBL" id="MFC6202612.1"/>
    </source>
</evidence>
<accession>A0ABW1SMU4</accession>
<dbReference type="Proteomes" id="UP001596171">
    <property type="component" value="Unassembled WGS sequence"/>
</dbReference>
<keyword evidence="2" id="KW-1185">Reference proteome</keyword>
<organism evidence="1 2">
    <name type="scientific">Lactiplantibacillus nangangensis</name>
    <dbReference type="NCBI Taxonomy" id="2559917"/>
    <lineage>
        <taxon>Bacteria</taxon>
        <taxon>Bacillati</taxon>
        <taxon>Bacillota</taxon>
        <taxon>Bacilli</taxon>
        <taxon>Lactobacillales</taxon>
        <taxon>Lactobacillaceae</taxon>
        <taxon>Lactiplantibacillus</taxon>
    </lineage>
</organism>
<proteinExistence type="predicted"/>
<comment type="caution">
    <text evidence="1">The sequence shown here is derived from an EMBL/GenBank/DDBJ whole genome shotgun (WGS) entry which is preliminary data.</text>
</comment>
<dbReference type="EMBL" id="JBHSSE010000024">
    <property type="protein sequence ID" value="MFC6202612.1"/>
    <property type="molecule type" value="Genomic_DNA"/>
</dbReference>
<gene>
    <name evidence="1" type="ORF">ACFP1L_12135</name>
</gene>
<reference evidence="2" key="1">
    <citation type="journal article" date="2019" name="Int. J. Syst. Evol. Microbiol.">
        <title>The Global Catalogue of Microorganisms (GCM) 10K type strain sequencing project: providing services to taxonomists for standard genome sequencing and annotation.</title>
        <authorList>
            <consortium name="The Broad Institute Genomics Platform"/>
            <consortium name="The Broad Institute Genome Sequencing Center for Infectious Disease"/>
            <person name="Wu L."/>
            <person name="Ma J."/>
        </authorList>
    </citation>
    <scope>NUCLEOTIDE SEQUENCE [LARGE SCALE GENOMIC DNA]</scope>
    <source>
        <strain evidence="2">CCM 8930</strain>
    </source>
</reference>